<accession>A0A8J4STC2</accession>
<keyword evidence="2" id="KW-1185">Reference proteome</keyword>
<dbReference type="AlphaFoldDB" id="A0A8J4STC2"/>
<evidence type="ECO:0000313" key="2">
    <source>
        <dbReference type="Proteomes" id="UP000748531"/>
    </source>
</evidence>
<dbReference type="OrthoDB" id="6276451at2759"/>
<dbReference type="EMBL" id="LUCH01006166">
    <property type="protein sequence ID" value="KAF5397511.1"/>
    <property type="molecule type" value="Genomic_DNA"/>
</dbReference>
<evidence type="ECO:0000313" key="1">
    <source>
        <dbReference type="EMBL" id="KAF5397511.1"/>
    </source>
</evidence>
<protein>
    <submittedName>
        <fullName evidence="1">Uncharacterized protein</fullName>
    </submittedName>
</protein>
<dbReference type="Proteomes" id="UP000748531">
    <property type="component" value="Unassembled WGS sequence"/>
</dbReference>
<comment type="caution">
    <text evidence="1">The sequence shown here is derived from an EMBL/GenBank/DDBJ whole genome shotgun (WGS) entry which is preliminary data.</text>
</comment>
<gene>
    <name evidence="1" type="ORF">PHET_09373</name>
</gene>
<name>A0A8J4STC2_9TREM</name>
<sequence length="72" mass="7824">MVDLGLRRSLPPIFIIADVRRPIIGVDFLMKCGLAVDLSRWELVISTSTLCTRGKATTINSTGLRAALPKAN</sequence>
<organism evidence="1 2">
    <name type="scientific">Paragonimus heterotremus</name>
    <dbReference type="NCBI Taxonomy" id="100268"/>
    <lineage>
        <taxon>Eukaryota</taxon>
        <taxon>Metazoa</taxon>
        <taxon>Spiralia</taxon>
        <taxon>Lophotrochozoa</taxon>
        <taxon>Platyhelminthes</taxon>
        <taxon>Trematoda</taxon>
        <taxon>Digenea</taxon>
        <taxon>Plagiorchiida</taxon>
        <taxon>Troglotremata</taxon>
        <taxon>Troglotrematidae</taxon>
        <taxon>Paragonimus</taxon>
    </lineage>
</organism>
<reference evidence="1" key="1">
    <citation type="submission" date="2019-05" db="EMBL/GenBank/DDBJ databases">
        <title>Annotation for the trematode Paragonimus heterotremus.</title>
        <authorList>
            <person name="Choi Y.-J."/>
        </authorList>
    </citation>
    <scope>NUCLEOTIDE SEQUENCE</scope>
    <source>
        <strain evidence="1">LC</strain>
    </source>
</reference>
<proteinExistence type="predicted"/>